<dbReference type="Pfam" id="PF10823">
    <property type="entry name" value="DUF2568"/>
    <property type="match status" value="1"/>
</dbReference>
<name>A0A0F0M135_9MICO</name>
<keyword evidence="1" id="KW-0812">Transmembrane</keyword>
<sequence length="124" mass="13199">MSSPTDAPLPAGTRPALTPLDLLAFLCEIIAFVVLAFWGFAAWPFPWNIVVGIGAPVVAILLWALFVSPRAVLRVHPFVRAAVELLVYVSATIAFWSMGLAWVGLGYGIVAVTVGLIAGLRRLG</sequence>
<reference evidence="2 3" key="1">
    <citation type="submission" date="2015-02" db="EMBL/GenBank/DDBJ databases">
        <title>Draft genome sequences of ten Microbacterium spp. with emphasis on heavy metal contaminated environments.</title>
        <authorList>
            <person name="Corretto E."/>
        </authorList>
    </citation>
    <scope>NUCLEOTIDE SEQUENCE [LARGE SCALE GENOMIC DNA]</scope>
    <source>
        <strain evidence="2 3">DSM 18659</strain>
    </source>
</reference>
<dbReference type="STRING" id="400772.RR49_00155"/>
<evidence type="ECO:0000256" key="1">
    <source>
        <dbReference type="SAM" id="Phobius"/>
    </source>
</evidence>
<organism evidence="2 3">
    <name type="scientific">Microbacterium ginsengisoli</name>
    <dbReference type="NCBI Taxonomy" id="400772"/>
    <lineage>
        <taxon>Bacteria</taxon>
        <taxon>Bacillati</taxon>
        <taxon>Actinomycetota</taxon>
        <taxon>Actinomycetes</taxon>
        <taxon>Micrococcales</taxon>
        <taxon>Microbacteriaceae</taxon>
        <taxon>Microbacterium</taxon>
    </lineage>
</organism>
<comment type="caution">
    <text evidence="2">The sequence shown here is derived from an EMBL/GenBank/DDBJ whole genome shotgun (WGS) entry which is preliminary data.</text>
</comment>
<dbReference type="InterPro" id="IPR021214">
    <property type="entry name" value="DUF2568"/>
</dbReference>
<dbReference type="AlphaFoldDB" id="A0A0F0M135"/>
<evidence type="ECO:0008006" key="4">
    <source>
        <dbReference type="Google" id="ProtNLM"/>
    </source>
</evidence>
<evidence type="ECO:0000313" key="3">
    <source>
        <dbReference type="Proteomes" id="UP000033451"/>
    </source>
</evidence>
<dbReference type="RefSeq" id="WP_045245874.1">
    <property type="nucleotide sequence ID" value="NZ_DAIQHQ010000005.1"/>
</dbReference>
<keyword evidence="3" id="KW-1185">Reference proteome</keyword>
<gene>
    <name evidence="2" type="ORF">RR49_00155</name>
</gene>
<dbReference type="PATRIC" id="fig|400772.4.peg.179"/>
<feature type="transmembrane region" description="Helical" evidence="1">
    <location>
        <begin position="102"/>
        <end position="120"/>
    </location>
</feature>
<dbReference type="EMBL" id="JYIY01000038">
    <property type="protein sequence ID" value="KJL44375.1"/>
    <property type="molecule type" value="Genomic_DNA"/>
</dbReference>
<proteinExistence type="predicted"/>
<keyword evidence="1" id="KW-1133">Transmembrane helix</keyword>
<feature type="transmembrane region" description="Helical" evidence="1">
    <location>
        <begin position="20"/>
        <end position="41"/>
    </location>
</feature>
<evidence type="ECO:0000313" key="2">
    <source>
        <dbReference type="EMBL" id="KJL44375.1"/>
    </source>
</evidence>
<dbReference type="Proteomes" id="UP000033451">
    <property type="component" value="Unassembled WGS sequence"/>
</dbReference>
<keyword evidence="1" id="KW-0472">Membrane</keyword>
<feature type="transmembrane region" description="Helical" evidence="1">
    <location>
        <begin position="47"/>
        <end position="66"/>
    </location>
</feature>
<protein>
    <recommendedName>
        <fullName evidence="4">DUF2568 domain-containing protein</fullName>
    </recommendedName>
</protein>
<accession>A0A0F0M135</accession>